<keyword evidence="4" id="KW-1185">Reference proteome</keyword>
<keyword evidence="1" id="KW-0812">Transmembrane</keyword>
<organism evidence="3 4">
    <name type="scientific">Cephaloticoccus capnophilus</name>
    <dbReference type="NCBI Taxonomy" id="1548208"/>
    <lineage>
        <taxon>Bacteria</taxon>
        <taxon>Pseudomonadati</taxon>
        <taxon>Verrucomicrobiota</taxon>
        <taxon>Opitutia</taxon>
        <taxon>Opitutales</taxon>
        <taxon>Opitutaceae</taxon>
        <taxon>Cephaloticoccus</taxon>
    </lineage>
</organism>
<feature type="chain" id="PRO_5007299313" description="Glycosyltransferase RgtA/B/C/D-like domain-containing protein" evidence="2">
    <location>
        <begin position="24"/>
        <end position="530"/>
    </location>
</feature>
<feature type="signal peptide" evidence="2">
    <location>
        <begin position="1"/>
        <end position="23"/>
    </location>
</feature>
<comment type="caution">
    <text evidence="3">The sequence shown here is derived from an EMBL/GenBank/DDBJ whole genome shotgun (WGS) entry which is preliminary data.</text>
</comment>
<evidence type="ECO:0000256" key="2">
    <source>
        <dbReference type="SAM" id="SignalP"/>
    </source>
</evidence>
<name>A0A139SKX5_9BACT</name>
<dbReference type="Proteomes" id="UP000071392">
    <property type="component" value="Unassembled WGS sequence"/>
</dbReference>
<evidence type="ECO:0000256" key="1">
    <source>
        <dbReference type="SAM" id="Phobius"/>
    </source>
</evidence>
<proteinExistence type="predicted"/>
<accession>A0A139SKX5</accession>
<gene>
    <name evidence="3" type="ORF">AXK12_05815</name>
</gene>
<dbReference type="STRING" id="1548208.AXK12_05815"/>
<feature type="transmembrane region" description="Helical" evidence="1">
    <location>
        <begin position="255"/>
        <end position="276"/>
    </location>
</feature>
<feature type="transmembrane region" description="Helical" evidence="1">
    <location>
        <begin position="212"/>
        <end position="235"/>
    </location>
</feature>
<dbReference type="EMBL" id="LSZP01000044">
    <property type="protein sequence ID" value="KXU35218.1"/>
    <property type="molecule type" value="Genomic_DNA"/>
</dbReference>
<evidence type="ECO:0000313" key="4">
    <source>
        <dbReference type="Proteomes" id="UP000071392"/>
    </source>
</evidence>
<sequence>MAVLIPALLGSACALFIAPPVINADPAIGLMSWLNFVEGGTWNTILTPDSNNIAENIEYPVTWWAPGQYIPIGILHTLGFSLGTASIIVSALGLLLFGLGFAALARSMEIPNQSLPWVTAVACSTHYMLYSFGHFIGGETAQIAVWPWAAFTAWTLRKRTIPFIIVLPLVFLIGAFGKHSFAIYSLAILVFLWAEALRDAKARGYSPTSLRLLWSASYPIVCVGILFILGRHFLIDTSHTPGTQGMTDRNFWESLGFSFFGPIFGLLGIDRIVGYLSYHFFGIKSEDAWTEFSPTLSLLSPLPLALYVWLTLRRALVDRIAGITALIVGLIFFALLWSGGAISYESRHYQPVAMLLLLALGLRLTDPNRLLSWGSRVILTSIVLFGCATLLQRHLNMASPQTHLSYAKAENIMCDLPQPVQKILQRLAGEENSIIVATDPGDILITNRSRHPTTRFMLIDIVNPIERHGRAPRLAFAMRAEGVDLERAPIIRESFKDYDPEEWTSYEVDGWVIWQAGDVIPLREAETERS</sequence>
<feature type="transmembrane region" description="Helical" evidence="1">
    <location>
        <begin position="288"/>
        <end position="310"/>
    </location>
</feature>
<feature type="transmembrane region" description="Helical" evidence="1">
    <location>
        <begin position="182"/>
        <end position="200"/>
    </location>
</feature>
<evidence type="ECO:0008006" key="5">
    <source>
        <dbReference type="Google" id="ProtNLM"/>
    </source>
</evidence>
<reference evidence="3 4" key="1">
    <citation type="submission" date="2016-02" db="EMBL/GenBank/DDBJ databases">
        <authorList>
            <person name="Wen L."/>
            <person name="He K."/>
            <person name="Yang H."/>
        </authorList>
    </citation>
    <scope>NUCLEOTIDE SEQUENCE [LARGE SCALE GENOMIC DNA]</scope>
    <source>
        <strain evidence="3 4">CV41</strain>
    </source>
</reference>
<dbReference type="AlphaFoldDB" id="A0A139SKX5"/>
<keyword evidence="1" id="KW-1133">Transmembrane helix</keyword>
<keyword evidence="2" id="KW-0732">Signal</keyword>
<evidence type="ECO:0000313" key="3">
    <source>
        <dbReference type="EMBL" id="KXU35218.1"/>
    </source>
</evidence>
<protein>
    <recommendedName>
        <fullName evidence="5">Glycosyltransferase RgtA/B/C/D-like domain-containing protein</fullName>
    </recommendedName>
</protein>
<feature type="transmembrane region" description="Helical" evidence="1">
    <location>
        <begin position="85"/>
        <end position="105"/>
    </location>
</feature>
<feature type="transmembrane region" description="Helical" evidence="1">
    <location>
        <begin position="371"/>
        <end position="391"/>
    </location>
</feature>
<keyword evidence="1" id="KW-0472">Membrane</keyword>
<feature type="transmembrane region" description="Helical" evidence="1">
    <location>
        <begin position="316"/>
        <end position="337"/>
    </location>
</feature>